<name>A0AAE0X5G1_9PEZI</name>
<feature type="region of interest" description="Disordered" evidence="1">
    <location>
        <begin position="1"/>
        <end position="32"/>
    </location>
</feature>
<dbReference type="PANTHER" id="PTHR40788">
    <property type="entry name" value="CLR5 DOMAIN-CONTAINING PROTEIN-RELATED"/>
    <property type="match status" value="1"/>
</dbReference>
<keyword evidence="3" id="KW-1185">Reference proteome</keyword>
<proteinExistence type="predicted"/>
<evidence type="ECO:0000256" key="1">
    <source>
        <dbReference type="SAM" id="MobiDB-lite"/>
    </source>
</evidence>
<evidence type="ECO:0000313" key="3">
    <source>
        <dbReference type="Proteomes" id="UP001270362"/>
    </source>
</evidence>
<feature type="compositionally biased region" description="Low complexity" evidence="1">
    <location>
        <begin position="13"/>
        <end position="29"/>
    </location>
</feature>
<organism evidence="2 3">
    <name type="scientific">Podospora appendiculata</name>
    <dbReference type="NCBI Taxonomy" id="314037"/>
    <lineage>
        <taxon>Eukaryota</taxon>
        <taxon>Fungi</taxon>
        <taxon>Dikarya</taxon>
        <taxon>Ascomycota</taxon>
        <taxon>Pezizomycotina</taxon>
        <taxon>Sordariomycetes</taxon>
        <taxon>Sordariomycetidae</taxon>
        <taxon>Sordariales</taxon>
        <taxon>Podosporaceae</taxon>
        <taxon>Podospora</taxon>
    </lineage>
</organism>
<dbReference type="PANTHER" id="PTHR40788:SF2">
    <property type="entry name" value="CLR5 DOMAIN-CONTAINING PROTEIN"/>
    <property type="match status" value="1"/>
</dbReference>
<gene>
    <name evidence="2" type="ORF">B0T22DRAFT_442499</name>
</gene>
<dbReference type="EMBL" id="JAULSO010000003">
    <property type="protein sequence ID" value="KAK3685317.1"/>
    <property type="molecule type" value="Genomic_DNA"/>
</dbReference>
<reference evidence="2" key="1">
    <citation type="journal article" date="2023" name="Mol. Phylogenet. Evol.">
        <title>Genome-scale phylogeny and comparative genomics of the fungal order Sordariales.</title>
        <authorList>
            <person name="Hensen N."/>
            <person name="Bonometti L."/>
            <person name="Westerberg I."/>
            <person name="Brannstrom I.O."/>
            <person name="Guillou S."/>
            <person name="Cros-Aarteil S."/>
            <person name="Calhoun S."/>
            <person name="Haridas S."/>
            <person name="Kuo A."/>
            <person name="Mondo S."/>
            <person name="Pangilinan J."/>
            <person name="Riley R."/>
            <person name="LaButti K."/>
            <person name="Andreopoulos B."/>
            <person name="Lipzen A."/>
            <person name="Chen C."/>
            <person name="Yan M."/>
            <person name="Daum C."/>
            <person name="Ng V."/>
            <person name="Clum A."/>
            <person name="Steindorff A."/>
            <person name="Ohm R.A."/>
            <person name="Martin F."/>
            <person name="Silar P."/>
            <person name="Natvig D.O."/>
            <person name="Lalanne C."/>
            <person name="Gautier V."/>
            <person name="Ament-Velasquez S.L."/>
            <person name="Kruys A."/>
            <person name="Hutchinson M.I."/>
            <person name="Powell A.J."/>
            <person name="Barry K."/>
            <person name="Miller A.N."/>
            <person name="Grigoriev I.V."/>
            <person name="Debuchy R."/>
            <person name="Gladieux P."/>
            <person name="Hiltunen Thoren M."/>
            <person name="Johannesson H."/>
        </authorList>
    </citation>
    <scope>NUCLEOTIDE SEQUENCE</scope>
    <source>
        <strain evidence="2">CBS 314.62</strain>
    </source>
</reference>
<comment type="caution">
    <text evidence="2">The sequence shown here is derived from an EMBL/GenBank/DDBJ whole genome shotgun (WGS) entry which is preliminary data.</text>
</comment>
<protein>
    <submittedName>
        <fullName evidence="2">Uncharacterized protein</fullName>
    </submittedName>
</protein>
<accession>A0AAE0X5G1</accession>
<feature type="compositionally biased region" description="Polar residues" evidence="1">
    <location>
        <begin position="484"/>
        <end position="494"/>
    </location>
</feature>
<reference evidence="2" key="2">
    <citation type="submission" date="2023-06" db="EMBL/GenBank/DDBJ databases">
        <authorList>
            <consortium name="Lawrence Berkeley National Laboratory"/>
            <person name="Haridas S."/>
            <person name="Hensen N."/>
            <person name="Bonometti L."/>
            <person name="Westerberg I."/>
            <person name="Brannstrom I.O."/>
            <person name="Guillou S."/>
            <person name="Cros-Aarteil S."/>
            <person name="Calhoun S."/>
            <person name="Kuo A."/>
            <person name="Mondo S."/>
            <person name="Pangilinan J."/>
            <person name="Riley R."/>
            <person name="Labutti K."/>
            <person name="Andreopoulos B."/>
            <person name="Lipzen A."/>
            <person name="Chen C."/>
            <person name="Yanf M."/>
            <person name="Daum C."/>
            <person name="Ng V."/>
            <person name="Clum A."/>
            <person name="Steindorff A."/>
            <person name="Ohm R."/>
            <person name="Martin F."/>
            <person name="Silar P."/>
            <person name="Natvig D."/>
            <person name="Lalanne C."/>
            <person name="Gautier V."/>
            <person name="Ament-Velasquez S.L."/>
            <person name="Kruys A."/>
            <person name="Hutchinson M.I."/>
            <person name="Powell A.J."/>
            <person name="Barry K."/>
            <person name="Miller A.N."/>
            <person name="Grigoriev I.V."/>
            <person name="Debuchy R."/>
            <person name="Gladieux P."/>
            <person name="Thoren M.H."/>
            <person name="Johannesson H."/>
        </authorList>
    </citation>
    <scope>NUCLEOTIDE SEQUENCE</scope>
    <source>
        <strain evidence="2">CBS 314.62</strain>
    </source>
</reference>
<dbReference type="AlphaFoldDB" id="A0AAE0X5G1"/>
<sequence>MGDDEFGSRFAKSSFPPSDPSSPDAESVSLPEARRLAKERSIKIIAAFSRLSEIIGRHEGMIQKRWMKKDRAQRLRILLKAWPNMPKMHRPDTQAHQTELRRSGSELASESRQAYLWPYINQEDLLKSHHFLLLLNARGRNSPLDFSYFDLDAMFYGHFWEGIDVRVIPDGYKMILNHVTIADARNYAMIIPCGLLGEGQVVGSYHMPGDHQFTLADGLMILEAQERLMGFLVECCEEILHDNPSPVLISDTLPISAIEDHFWALREDPGYFAEQLEETTDHLVPEMFLGIKDRLAQGGIPWNSEALHRKYCPDNTLPANVPEDYMHAVLRFRFILQRSIGQFRRVRSDVGPDENRVLPTAIIYRGLCVYLDELERLLQTDEAAKRLISPRLARPLGELFAAGVSQTIAKDDLFVGGALFQLLSQPRVPQRTPDVRDVDDIRLGGLAISNFQGEFDTSSNQDAFKKLDISHRNPKPKTRGIAHQTPSPQITHGTSVEAESEAQKGPQRFAVSARALKVFRTLFYDPSTTSTPG</sequence>
<dbReference type="Proteomes" id="UP001270362">
    <property type="component" value="Unassembled WGS sequence"/>
</dbReference>
<evidence type="ECO:0000313" key="2">
    <source>
        <dbReference type="EMBL" id="KAK3685317.1"/>
    </source>
</evidence>
<feature type="region of interest" description="Disordered" evidence="1">
    <location>
        <begin position="470"/>
        <end position="507"/>
    </location>
</feature>